<accession>A0A067PFV4</accession>
<evidence type="ECO:0000313" key="2">
    <source>
        <dbReference type="Proteomes" id="UP000027265"/>
    </source>
</evidence>
<dbReference type="AlphaFoldDB" id="A0A067PFV4"/>
<organism evidence="1 2">
    <name type="scientific">Jaapia argillacea MUCL 33604</name>
    <dbReference type="NCBI Taxonomy" id="933084"/>
    <lineage>
        <taxon>Eukaryota</taxon>
        <taxon>Fungi</taxon>
        <taxon>Dikarya</taxon>
        <taxon>Basidiomycota</taxon>
        <taxon>Agaricomycotina</taxon>
        <taxon>Agaricomycetes</taxon>
        <taxon>Agaricomycetidae</taxon>
        <taxon>Jaapiales</taxon>
        <taxon>Jaapiaceae</taxon>
        <taxon>Jaapia</taxon>
    </lineage>
</organism>
<keyword evidence="2" id="KW-1185">Reference proteome</keyword>
<sequence>MYQKGRVQKLSQNLLARLYNECIREAVKVAVPDALSRWPASYEAGFKLAQDRQGKLHFGAQDISVPHLAIFNEELRERMDDIPEFRDSFYVHEVRGTKGCSDHDGTELEERNETLDELCHFLDTGMIHEDEWWIDVGLEVSCQDHVVQWLETAHHQLLSACLPSCTMNAVDKLVNGSRFDVDRVALLRDFAGFRVEVKSAGDLDGVVYVQAYTTDKCATYQLHQGAFTRHRPSDLFPDKVEALLKHVLTISQVYGVCAVEGNPGCARLEVRSTLKTSRVHLNDLEPTFLMDAVSILPINTWWSFRYYRVAALNYVFTSLKDSSPESRMWKQSLALGALAIWMLNGLVFRQGEDSPETI</sequence>
<evidence type="ECO:0000313" key="1">
    <source>
        <dbReference type="EMBL" id="KDQ49882.1"/>
    </source>
</evidence>
<dbReference type="Proteomes" id="UP000027265">
    <property type="component" value="Unassembled WGS sequence"/>
</dbReference>
<reference evidence="2" key="1">
    <citation type="journal article" date="2014" name="Proc. Natl. Acad. Sci. U.S.A.">
        <title>Extensive sampling of basidiomycete genomes demonstrates inadequacy of the white-rot/brown-rot paradigm for wood decay fungi.</title>
        <authorList>
            <person name="Riley R."/>
            <person name="Salamov A.A."/>
            <person name="Brown D.W."/>
            <person name="Nagy L.G."/>
            <person name="Floudas D."/>
            <person name="Held B.W."/>
            <person name="Levasseur A."/>
            <person name="Lombard V."/>
            <person name="Morin E."/>
            <person name="Otillar R."/>
            <person name="Lindquist E.A."/>
            <person name="Sun H."/>
            <person name="LaButti K.M."/>
            <person name="Schmutz J."/>
            <person name="Jabbour D."/>
            <person name="Luo H."/>
            <person name="Baker S.E."/>
            <person name="Pisabarro A.G."/>
            <person name="Walton J.D."/>
            <person name="Blanchette R.A."/>
            <person name="Henrissat B."/>
            <person name="Martin F."/>
            <person name="Cullen D."/>
            <person name="Hibbett D.S."/>
            <person name="Grigoriev I.V."/>
        </authorList>
    </citation>
    <scope>NUCLEOTIDE SEQUENCE [LARGE SCALE GENOMIC DNA]</scope>
    <source>
        <strain evidence="2">MUCL 33604</strain>
    </source>
</reference>
<feature type="non-terminal residue" evidence="1">
    <location>
        <position position="358"/>
    </location>
</feature>
<name>A0A067PFV4_9AGAM</name>
<dbReference type="HOGENOM" id="CLU_072729_0_0_1"/>
<proteinExistence type="predicted"/>
<dbReference type="EMBL" id="KL197771">
    <property type="protein sequence ID" value="KDQ49882.1"/>
    <property type="molecule type" value="Genomic_DNA"/>
</dbReference>
<dbReference type="OrthoDB" id="3261690at2759"/>
<protein>
    <submittedName>
        <fullName evidence="1">Uncharacterized protein</fullName>
    </submittedName>
</protein>
<dbReference type="InParanoid" id="A0A067PFV4"/>
<gene>
    <name evidence="1" type="ORF">JAAARDRAFT_142807</name>
</gene>